<feature type="compositionally biased region" description="Acidic residues" evidence="8">
    <location>
        <begin position="214"/>
        <end position="230"/>
    </location>
</feature>
<evidence type="ECO:0000256" key="4">
    <source>
        <dbReference type="ARBA" id="ARBA00023242"/>
    </source>
</evidence>
<comment type="similarity">
    <text evidence="6 7">Belongs to the MPP10 family.</text>
</comment>
<proteinExistence type="inferred from homology"/>
<evidence type="ECO:0000256" key="3">
    <source>
        <dbReference type="ARBA" id="ARBA00022552"/>
    </source>
</evidence>
<evidence type="ECO:0000313" key="10">
    <source>
        <dbReference type="Proteomes" id="UP000039324"/>
    </source>
</evidence>
<keyword evidence="4 7" id="KW-0539">Nucleus</keyword>
<accession>A0A0G4IK01</accession>
<evidence type="ECO:0000256" key="6">
    <source>
        <dbReference type="ARBA" id="ARBA00029455"/>
    </source>
</evidence>
<feature type="compositionally biased region" description="Basic and acidic residues" evidence="8">
    <location>
        <begin position="245"/>
        <end position="261"/>
    </location>
</feature>
<gene>
    <name evidence="9" type="ORF">PBRA_004230</name>
</gene>
<keyword evidence="2 7" id="KW-0690">Ribosome biogenesis</keyword>
<evidence type="ECO:0000256" key="5">
    <source>
        <dbReference type="ARBA" id="ARBA00023274"/>
    </source>
</evidence>
<dbReference type="EMBL" id="CDSF01000024">
    <property type="protein sequence ID" value="CEO95504.1"/>
    <property type="molecule type" value="Genomic_DNA"/>
</dbReference>
<sequence>MGKRRRVSLRAGNTRSAAPWYASVFPRLQALIDEPEKFVVASEALAAELRDVLKVVYDNAGQAQYGPLPELVVDQMDSEQIWEEIELRAEPLLDDLKQRIRLLETAASSAPAEHLDSRPAGPAQEAHGSEHSSDNDSEEYGDEDDALESDVLDDDEDVANNEDSPVDDDEYEEAPVRNGADEPVNDVFFNVESMERFADEMEDDALLDDLTNGNDDDDDQDDDDEADDDAGLTLLREMRDDDNDDTVKYDDFFDKPEDDKGANVAGDVDDEDDEFADLSRFQREQAKLAKQIAVLEQRNVAKRSWELMGEARASDRPADSLVDAHLEFEMADKHPELITETVTANLEDLVRQRIRDGAYDDIERTSEPTPKAFKADDAREMETDKSQVGLAEIYEKEYVAKATGVTDDDEKLSSAHKDIASLFAQLCYKLDALSNFHFTPKVTVPDVTVRPNVPSIAMEEAVPIAVSAGRTVAPEEVYRPETDRQPVAETEQTREERRAGRRARKVARRKAAVQQQEEERVKAKFDARFKTKLETKSALKTIADDHGRTITKGDAAHDAGEFTRSSAVFRKIQDSEAARRRGGAGARPPAKASGPPASTFKL</sequence>
<dbReference type="Proteomes" id="UP000039324">
    <property type="component" value="Unassembled WGS sequence"/>
</dbReference>
<evidence type="ECO:0000256" key="7">
    <source>
        <dbReference type="PIRNR" id="PIRNR017300"/>
    </source>
</evidence>
<dbReference type="GO" id="GO:0032040">
    <property type="term" value="C:small-subunit processome"/>
    <property type="evidence" value="ECO:0007669"/>
    <property type="project" value="TreeGrafter"/>
</dbReference>
<dbReference type="GO" id="GO:0005732">
    <property type="term" value="C:sno(s)RNA-containing ribonucleoprotein complex"/>
    <property type="evidence" value="ECO:0007669"/>
    <property type="project" value="UniProtKB-UniRule"/>
</dbReference>
<feature type="region of interest" description="Disordered" evidence="8">
    <location>
        <begin position="479"/>
        <end position="520"/>
    </location>
</feature>
<dbReference type="PANTHER" id="PTHR17039">
    <property type="entry name" value="U3 SMALL NUCLEOLAR RIBONUCLEOPROTEIN PROTEIN MPP10"/>
    <property type="match status" value="1"/>
</dbReference>
<dbReference type="STRING" id="37360.A0A0G4IK01"/>
<feature type="compositionally biased region" description="Basic and acidic residues" evidence="8">
    <location>
        <begin position="479"/>
        <end position="498"/>
    </location>
</feature>
<organism evidence="9 10">
    <name type="scientific">Plasmodiophora brassicae</name>
    <name type="common">Clubroot disease agent</name>
    <dbReference type="NCBI Taxonomy" id="37360"/>
    <lineage>
        <taxon>Eukaryota</taxon>
        <taxon>Sar</taxon>
        <taxon>Rhizaria</taxon>
        <taxon>Endomyxa</taxon>
        <taxon>Phytomyxea</taxon>
        <taxon>Plasmodiophorida</taxon>
        <taxon>Plasmodiophoridae</taxon>
        <taxon>Plasmodiophora</taxon>
    </lineage>
</organism>
<feature type="region of interest" description="Disordered" evidence="8">
    <location>
        <begin position="544"/>
        <end position="602"/>
    </location>
</feature>
<dbReference type="OMA" id="THFEYKP"/>
<dbReference type="OrthoDB" id="445326at2759"/>
<dbReference type="InterPro" id="IPR012173">
    <property type="entry name" value="Mpp10"/>
</dbReference>
<keyword evidence="10" id="KW-1185">Reference proteome</keyword>
<name>A0A0G4IK01_PLABS</name>
<dbReference type="Pfam" id="PF04006">
    <property type="entry name" value="Mpp10"/>
    <property type="match status" value="2"/>
</dbReference>
<feature type="compositionally biased region" description="Low complexity" evidence="8">
    <location>
        <begin position="586"/>
        <end position="602"/>
    </location>
</feature>
<dbReference type="GO" id="GO:0034457">
    <property type="term" value="C:Mpp10 complex"/>
    <property type="evidence" value="ECO:0007669"/>
    <property type="project" value="UniProtKB-UniRule"/>
</dbReference>
<comment type="subcellular location">
    <subcellularLocation>
        <location evidence="1 7">Nucleus</location>
        <location evidence="1 7">Nucleolus</location>
    </subcellularLocation>
</comment>
<dbReference type="PIRSF" id="PIRSF017300">
    <property type="entry name" value="snoRNP_Mpp10"/>
    <property type="match status" value="1"/>
</dbReference>
<comment type="function">
    <text evidence="7">Involved in nucleolar processing of pre-18S ribosomal RNA.</text>
</comment>
<feature type="region of interest" description="Disordered" evidence="8">
    <location>
        <begin position="108"/>
        <end position="270"/>
    </location>
</feature>
<reference evidence="9 10" key="1">
    <citation type="submission" date="2015-02" db="EMBL/GenBank/DDBJ databases">
        <authorList>
            <person name="Chooi Y.-H."/>
        </authorList>
    </citation>
    <scope>NUCLEOTIDE SEQUENCE [LARGE SCALE GENOMIC DNA]</scope>
    <source>
        <strain evidence="9">E3</strain>
    </source>
</reference>
<feature type="compositionally biased region" description="Acidic residues" evidence="8">
    <location>
        <begin position="135"/>
        <end position="173"/>
    </location>
</feature>
<evidence type="ECO:0000256" key="2">
    <source>
        <dbReference type="ARBA" id="ARBA00022517"/>
    </source>
</evidence>
<protein>
    <recommendedName>
        <fullName evidence="7">U3 small nucleolar ribonucleoprotein protein MPP10</fullName>
    </recommendedName>
</protein>
<keyword evidence="3 7" id="KW-0698">rRNA processing</keyword>
<dbReference type="GO" id="GO:0006364">
    <property type="term" value="P:rRNA processing"/>
    <property type="evidence" value="ECO:0007669"/>
    <property type="project" value="UniProtKB-KW"/>
</dbReference>
<evidence type="ECO:0000313" key="9">
    <source>
        <dbReference type="EMBL" id="CEO95504.1"/>
    </source>
</evidence>
<keyword evidence="5 7" id="KW-0687">Ribonucleoprotein</keyword>
<evidence type="ECO:0000256" key="1">
    <source>
        <dbReference type="ARBA" id="ARBA00004604"/>
    </source>
</evidence>
<dbReference type="PANTHER" id="PTHR17039:SF0">
    <property type="entry name" value="U3 SMALL NUCLEOLAR RIBONUCLEOPROTEIN PROTEIN MPP10"/>
    <property type="match status" value="1"/>
</dbReference>
<feature type="compositionally biased region" description="Basic residues" evidence="8">
    <location>
        <begin position="499"/>
        <end position="511"/>
    </location>
</feature>
<dbReference type="AlphaFoldDB" id="A0A0G4IK01"/>
<evidence type="ECO:0000256" key="8">
    <source>
        <dbReference type="SAM" id="MobiDB-lite"/>
    </source>
</evidence>